<feature type="transmembrane region" description="Helical" evidence="2">
    <location>
        <begin position="20"/>
        <end position="41"/>
    </location>
</feature>
<dbReference type="Proteomes" id="UP000030647">
    <property type="component" value="Unassembled WGS sequence"/>
</dbReference>
<proteinExistence type="inferred from homology"/>
<evidence type="ECO:0000313" key="5">
    <source>
        <dbReference type="Proteomes" id="UP000030647"/>
    </source>
</evidence>
<keyword evidence="2" id="KW-0812">Transmembrane</keyword>
<dbReference type="EMBL" id="KI271590">
    <property type="protein sequence ID" value="ERL65000.1"/>
    <property type="molecule type" value="Genomic_DNA"/>
</dbReference>
<keyword evidence="2" id="KW-1133">Transmembrane helix</keyword>
<feature type="transmembrane region" description="Helical" evidence="2">
    <location>
        <begin position="47"/>
        <end position="68"/>
    </location>
</feature>
<dbReference type="OrthoDB" id="1437285at2"/>
<evidence type="ECO:0000256" key="2">
    <source>
        <dbReference type="SAM" id="Phobius"/>
    </source>
</evidence>
<name>U4TNJ4_9LACO</name>
<dbReference type="GO" id="GO:0080120">
    <property type="term" value="P:CAAX-box protein maturation"/>
    <property type="evidence" value="ECO:0007669"/>
    <property type="project" value="UniProtKB-ARBA"/>
</dbReference>
<accession>U4TNJ4</accession>
<feature type="domain" description="CAAX prenyl protease 2/Lysostaphin resistance protein A-like" evidence="3">
    <location>
        <begin position="116"/>
        <end position="207"/>
    </location>
</feature>
<gene>
    <name evidence="4" type="ORF">L248_3162</name>
</gene>
<comment type="similarity">
    <text evidence="1">Belongs to the UPF0177 family.</text>
</comment>
<sequence>MTNTGRIKSGRFDAVMRSGVMWMVFSFALLVCYVITALFGQKLANGSVAHLLDSSAYIGAIWATRWAARKEILGSERSSVIEREWTKQGLIPPLFIIGLISVLGLVYVFQIVISPVIYSGVGYIAVAWGEETLYRGYIMNSLTGSFSKTRANLIQAAMFAFLSHVGGFENMLFNLIVRFPMGLLLGYIAQKTHSLRVPMLIHWLYNTGLDLLSI</sequence>
<dbReference type="AlphaFoldDB" id="U4TNJ4"/>
<evidence type="ECO:0000256" key="1">
    <source>
        <dbReference type="ARBA" id="ARBA00009067"/>
    </source>
</evidence>
<dbReference type="Pfam" id="PF02517">
    <property type="entry name" value="Rce1-like"/>
    <property type="match status" value="1"/>
</dbReference>
<protein>
    <recommendedName>
        <fullName evidence="3">CAAX prenyl protease 2/Lysostaphin resistance protein A-like domain-containing protein</fullName>
    </recommendedName>
</protein>
<keyword evidence="5" id="KW-1185">Reference proteome</keyword>
<dbReference type="InterPro" id="IPR003675">
    <property type="entry name" value="Rce1/LyrA-like_dom"/>
</dbReference>
<reference evidence="5" key="1">
    <citation type="journal article" date="2013" name="Genome Announc.">
        <title>Whole-Genome Sequencing of Lactobacillus shenzhenensis Strain LY-73T.</title>
        <authorList>
            <person name="Lin Z."/>
            <person name="Liu Z."/>
            <person name="Yang R."/>
            <person name="Zou Y."/>
            <person name="Wan D."/>
            <person name="Chen J."/>
            <person name="Guo M."/>
            <person name="Zhao J."/>
            <person name="Fang C."/>
            <person name="Yang R."/>
            <person name="Liu F."/>
        </authorList>
    </citation>
    <scope>NUCLEOTIDE SEQUENCE [LARGE SCALE GENOMIC DNA]</scope>
    <source>
        <strain evidence="5">LY-73</strain>
    </source>
</reference>
<dbReference type="STRING" id="1231336.L248_3162"/>
<keyword evidence="2" id="KW-0472">Membrane</keyword>
<dbReference type="GO" id="GO:0004175">
    <property type="term" value="F:endopeptidase activity"/>
    <property type="evidence" value="ECO:0007669"/>
    <property type="project" value="UniProtKB-ARBA"/>
</dbReference>
<dbReference type="eggNOG" id="COG1266">
    <property type="taxonomic scope" value="Bacteria"/>
</dbReference>
<evidence type="ECO:0000259" key="3">
    <source>
        <dbReference type="Pfam" id="PF02517"/>
    </source>
</evidence>
<dbReference type="HOGENOM" id="CLU_1287509_0_0_9"/>
<evidence type="ECO:0000313" key="4">
    <source>
        <dbReference type="EMBL" id="ERL65000.1"/>
    </source>
</evidence>
<feature type="transmembrane region" description="Helical" evidence="2">
    <location>
        <begin position="89"/>
        <end position="113"/>
    </location>
</feature>
<organism evidence="4 5">
    <name type="scientific">Schleiferilactobacillus shenzhenensis LY-73</name>
    <dbReference type="NCBI Taxonomy" id="1231336"/>
    <lineage>
        <taxon>Bacteria</taxon>
        <taxon>Bacillati</taxon>
        <taxon>Bacillota</taxon>
        <taxon>Bacilli</taxon>
        <taxon>Lactobacillales</taxon>
        <taxon>Lactobacillaceae</taxon>
        <taxon>Schleiferilactobacillus</taxon>
    </lineage>
</organism>